<gene>
    <name evidence="6" type="ORF">ABEB36_006009</name>
</gene>
<accession>A0ABD1F077</accession>
<evidence type="ECO:0008006" key="8">
    <source>
        <dbReference type="Google" id="ProtNLM"/>
    </source>
</evidence>
<feature type="domain" description="FAST kinase leucine-rich" evidence="3">
    <location>
        <begin position="662"/>
        <end position="732"/>
    </location>
</feature>
<proteinExistence type="predicted"/>
<dbReference type="Pfam" id="PF06743">
    <property type="entry name" value="FAST_1"/>
    <property type="match status" value="1"/>
</dbReference>
<sequence length="906" mass="107110">MKYYKYLFKKSKISFYLNNTFSCRRNFKLLIIKKGVKVPSEPPKGFQNNQLCLSKSGYFPQTDIDETTNIYPESQHLPQSDNTRNKLFVSNEDSVNREIEKCASVEDVFKVVRINVDRLNHRHLAHVILALYELQSIFVQHYEEEDEDQARRRFYKKLLEHNEFFIVTEKIISQLDSSDSKYLGCIIYYLTKLGVKESSQLIQDCAIKLRDHLLNEFSLSSASQLLRVVFQENSVRPYYIVSDLIPKVFQQIDSIETVKDLEDLTNCMYRLHNILTSDILNNYERKIQQLINNKILTERDVQAILKVASLFNIPIWRHRFSAIISKCLLLMKNSIESCSFEEMYYLYEIFFKNQEPGDILNIIQRSAAKLLHEIEDTPIINHKNKLQLFSSIIYFSSPISKANFRQNIGQYLNGNQTLQTLISLRKVFSYLKISDNKLWNDYWNQMCQILKEEKNFEKIIKLMENYMYFSMDIYGFKHYAFEHCVFTLIQKYINEGTLTLYPARLFSSFSFVLMCSPHSKLFNNLMGSFVELSSQLTILDIFKISYSIQYSRQKKNLVDDLILKEIQEKLHKGTFKIFSKRNLEPTSVALLTKSMVIRRDFCNYLIEDMLTSLKSMPRMSSKLLEYICYNLAATKYLIPELLNLCTNYVIQHKGNIVGFNIEKIICLLYELNYHPIYDEEFFEAVIDILIRDQERMSGLAFIQAALALSFFNRLPKSLIRQIFNVEFLEKLDVELANCYFKDRYPLRVRHVLMELNRAVCLENPEYNIPWFHHKYLEEYKKNNAIDDVATKFHLNVKGYLLGIIGEDALLENVTIPYGYDIDFVYHLDKNNKITNNVDESCTRKFALLLKNNEDYTKMYVQLKGNHSLKNRHLEILGYKVKIIKRNIWDNLLYAEEKKDFINEILF</sequence>
<dbReference type="Pfam" id="PF08373">
    <property type="entry name" value="RAP"/>
    <property type="match status" value="1"/>
</dbReference>
<dbReference type="InterPro" id="IPR013584">
    <property type="entry name" value="RAP"/>
</dbReference>
<dbReference type="InterPro" id="IPR010622">
    <property type="entry name" value="FAST_Leu-rich"/>
</dbReference>
<dbReference type="PANTHER" id="PTHR21228:SF72">
    <property type="entry name" value="LD32258P"/>
    <property type="match status" value="1"/>
</dbReference>
<dbReference type="EMBL" id="JBDJPC010000004">
    <property type="protein sequence ID" value="KAL1506691.1"/>
    <property type="molecule type" value="Genomic_DNA"/>
</dbReference>
<feature type="domain" description="FAST kinase-like protein subdomain 2" evidence="4">
    <location>
        <begin position="752"/>
        <end position="833"/>
    </location>
</feature>
<dbReference type="GO" id="GO:0005739">
    <property type="term" value="C:mitochondrion"/>
    <property type="evidence" value="ECO:0007669"/>
    <property type="project" value="UniProtKB-SubCell"/>
</dbReference>
<evidence type="ECO:0000313" key="6">
    <source>
        <dbReference type="EMBL" id="KAL1506691.1"/>
    </source>
</evidence>
<dbReference type="Proteomes" id="UP001566132">
    <property type="component" value="Unassembled WGS sequence"/>
</dbReference>
<dbReference type="InterPro" id="IPR050870">
    <property type="entry name" value="FAST_kinase"/>
</dbReference>
<comment type="subcellular location">
    <subcellularLocation>
        <location evidence="1">Mitochondrion</location>
    </subcellularLocation>
</comment>
<name>A0ABD1F077_HYPHA</name>
<evidence type="ECO:0000313" key="7">
    <source>
        <dbReference type="Proteomes" id="UP001566132"/>
    </source>
</evidence>
<keyword evidence="7" id="KW-1185">Reference proteome</keyword>
<dbReference type="Pfam" id="PF08368">
    <property type="entry name" value="FAST_2"/>
    <property type="match status" value="1"/>
</dbReference>
<keyword evidence="2" id="KW-0496">Mitochondrion</keyword>
<evidence type="ECO:0000256" key="2">
    <source>
        <dbReference type="ARBA" id="ARBA00023128"/>
    </source>
</evidence>
<evidence type="ECO:0000256" key="1">
    <source>
        <dbReference type="ARBA" id="ARBA00004173"/>
    </source>
</evidence>
<protein>
    <recommendedName>
        <fullName evidence="8">RAP domain-containing protein</fullName>
    </recommendedName>
</protein>
<comment type="caution">
    <text evidence="6">The sequence shown here is derived from an EMBL/GenBank/DDBJ whole genome shotgun (WGS) entry which is preliminary data.</text>
</comment>
<feature type="domain" description="RAP" evidence="5">
    <location>
        <begin position="852"/>
        <end position="903"/>
    </location>
</feature>
<dbReference type="AlphaFoldDB" id="A0ABD1F077"/>
<dbReference type="InterPro" id="IPR013579">
    <property type="entry name" value="FAST_2"/>
</dbReference>
<dbReference type="PANTHER" id="PTHR21228">
    <property type="entry name" value="FAST LEU-RICH DOMAIN-CONTAINING"/>
    <property type="match status" value="1"/>
</dbReference>
<evidence type="ECO:0000259" key="4">
    <source>
        <dbReference type="Pfam" id="PF08368"/>
    </source>
</evidence>
<evidence type="ECO:0000259" key="3">
    <source>
        <dbReference type="Pfam" id="PF06743"/>
    </source>
</evidence>
<reference evidence="6 7" key="1">
    <citation type="submission" date="2024-05" db="EMBL/GenBank/DDBJ databases">
        <title>Genetic variation in Jamaican populations of the coffee berry borer (Hypothenemus hampei).</title>
        <authorList>
            <person name="Errbii M."/>
            <person name="Myrie A."/>
        </authorList>
    </citation>
    <scope>NUCLEOTIDE SEQUENCE [LARGE SCALE GENOMIC DNA]</scope>
    <source>
        <strain evidence="6">JA-Hopewell-2020-01-JO</strain>
        <tissue evidence="6">Whole body</tissue>
    </source>
</reference>
<organism evidence="6 7">
    <name type="scientific">Hypothenemus hampei</name>
    <name type="common">Coffee berry borer</name>
    <dbReference type="NCBI Taxonomy" id="57062"/>
    <lineage>
        <taxon>Eukaryota</taxon>
        <taxon>Metazoa</taxon>
        <taxon>Ecdysozoa</taxon>
        <taxon>Arthropoda</taxon>
        <taxon>Hexapoda</taxon>
        <taxon>Insecta</taxon>
        <taxon>Pterygota</taxon>
        <taxon>Neoptera</taxon>
        <taxon>Endopterygota</taxon>
        <taxon>Coleoptera</taxon>
        <taxon>Polyphaga</taxon>
        <taxon>Cucujiformia</taxon>
        <taxon>Curculionidae</taxon>
        <taxon>Scolytinae</taxon>
        <taxon>Hypothenemus</taxon>
    </lineage>
</organism>
<evidence type="ECO:0000259" key="5">
    <source>
        <dbReference type="Pfam" id="PF08373"/>
    </source>
</evidence>